<sequence length="323" mass="34807">MPLILFILRKAGQAVATMLAVSLLVFLALEVNVDDVAVKVLGQFSTAEQRAAWLEANGYNEPFVWRYLDWLASFVTGDWGMSTYYRAPIVELIPDRLAATAWLALGALALIVPFGLGLGILAGMRPGSLTDRAISVLSVVTTSIPDFASAVFLSIVFVFWLGLLPGASTMIGGFSLKELVLPVLVLALYSTGYLARITRASMAEVMATPYIRTARLKGASLPRIVFRHALRNALITPITVILLQVPWLLSGVIVVEVFYAYKGFGTLLYEAAINSDIYLIEACAMVSVLVVVTTQILSDLAYGLLNPRVNLLGAPKPAKGDAA</sequence>
<evidence type="ECO:0000256" key="2">
    <source>
        <dbReference type="ARBA" id="ARBA00022448"/>
    </source>
</evidence>
<keyword evidence="3" id="KW-1003">Cell membrane</keyword>
<dbReference type="InterPro" id="IPR035906">
    <property type="entry name" value="MetI-like_sf"/>
</dbReference>
<dbReference type="PANTHER" id="PTHR43163">
    <property type="entry name" value="DIPEPTIDE TRANSPORT SYSTEM PERMEASE PROTEIN DPPB-RELATED"/>
    <property type="match status" value="1"/>
</dbReference>
<evidence type="ECO:0000313" key="9">
    <source>
        <dbReference type="Proteomes" id="UP000586722"/>
    </source>
</evidence>
<evidence type="ECO:0000256" key="6">
    <source>
        <dbReference type="ARBA" id="ARBA00023136"/>
    </source>
</evidence>
<accession>A0A7X5J7M1</accession>
<feature type="transmembrane region" description="Helical" evidence="7">
    <location>
        <begin position="179"/>
        <end position="197"/>
    </location>
</feature>
<dbReference type="RefSeq" id="WP_161675952.1">
    <property type="nucleotide sequence ID" value="NZ_JAABLP010000002.1"/>
</dbReference>
<keyword evidence="4 7" id="KW-0812">Transmembrane</keyword>
<feature type="transmembrane region" description="Helical" evidence="7">
    <location>
        <begin position="134"/>
        <end position="159"/>
    </location>
</feature>
<dbReference type="Pfam" id="PF00528">
    <property type="entry name" value="BPD_transp_1"/>
    <property type="match status" value="1"/>
</dbReference>
<dbReference type="SUPFAM" id="SSF161098">
    <property type="entry name" value="MetI-like"/>
    <property type="match status" value="1"/>
</dbReference>
<comment type="similarity">
    <text evidence="7">Belongs to the binding-protein-dependent transport system permease family.</text>
</comment>
<evidence type="ECO:0000256" key="7">
    <source>
        <dbReference type="RuleBase" id="RU363032"/>
    </source>
</evidence>
<dbReference type="InterPro" id="IPR000515">
    <property type="entry name" value="MetI-like"/>
</dbReference>
<feature type="transmembrane region" description="Helical" evidence="7">
    <location>
        <begin position="277"/>
        <end position="298"/>
    </location>
</feature>
<dbReference type="GO" id="GO:0005886">
    <property type="term" value="C:plasma membrane"/>
    <property type="evidence" value="ECO:0007669"/>
    <property type="project" value="UniProtKB-SubCell"/>
</dbReference>
<feature type="transmembrane region" description="Helical" evidence="7">
    <location>
        <begin position="233"/>
        <end position="261"/>
    </location>
</feature>
<evidence type="ECO:0000256" key="3">
    <source>
        <dbReference type="ARBA" id="ARBA00022475"/>
    </source>
</evidence>
<evidence type="ECO:0000256" key="5">
    <source>
        <dbReference type="ARBA" id="ARBA00022989"/>
    </source>
</evidence>
<dbReference type="PROSITE" id="PS50928">
    <property type="entry name" value="ABC_TM1"/>
    <property type="match status" value="1"/>
</dbReference>
<dbReference type="Proteomes" id="UP000586722">
    <property type="component" value="Unassembled WGS sequence"/>
</dbReference>
<evidence type="ECO:0000256" key="1">
    <source>
        <dbReference type="ARBA" id="ARBA00004651"/>
    </source>
</evidence>
<reference evidence="9" key="1">
    <citation type="submission" date="2020-01" db="EMBL/GenBank/DDBJ databases">
        <authorList>
            <person name="Fang Y."/>
            <person name="Sun R."/>
            <person name="Nie L."/>
            <person name="He J."/>
            <person name="Hao L."/>
            <person name="Wang L."/>
            <person name="Su S."/>
            <person name="Lv E."/>
            <person name="Zhang Z."/>
            <person name="Xie R."/>
            <person name="Liu H."/>
        </authorList>
    </citation>
    <scope>NUCLEOTIDE SEQUENCE [LARGE SCALE GENOMIC DNA]</scope>
    <source>
        <strain evidence="9">XCT-53</strain>
    </source>
</reference>
<dbReference type="CDD" id="cd06261">
    <property type="entry name" value="TM_PBP2"/>
    <property type="match status" value="1"/>
</dbReference>
<protein>
    <submittedName>
        <fullName evidence="8">ABC transporter permease subunit</fullName>
    </submittedName>
</protein>
<comment type="caution">
    <text evidence="8">The sequence shown here is derived from an EMBL/GenBank/DDBJ whole genome shotgun (WGS) entry which is preliminary data.</text>
</comment>
<keyword evidence="6 7" id="KW-0472">Membrane</keyword>
<evidence type="ECO:0000256" key="4">
    <source>
        <dbReference type="ARBA" id="ARBA00022692"/>
    </source>
</evidence>
<dbReference type="AlphaFoldDB" id="A0A7X5J7M1"/>
<keyword evidence="5 7" id="KW-1133">Transmembrane helix</keyword>
<proteinExistence type="inferred from homology"/>
<name>A0A7X5J7M1_9HYPH</name>
<gene>
    <name evidence="8" type="ORF">GWI72_05095</name>
</gene>
<dbReference type="EMBL" id="JAABLQ010000001">
    <property type="protein sequence ID" value="NBN77642.1"/>
    <property type="molecule type" value="Genomic_DNA"/>
</dbReference>
<evidence type="ECO:0000313" key="8">
    <source>
        <dbReference type="EMBL" id="NBN77642.1"/>
    </source>
</evidence>
<feature type="transmembrane region" description="Helical" evidence="7">
    <location>
        <begin position="101"/>
        <end position="122"/>
    </location>
</feature>
<dbReference type="PANTHER" id="PTHR43163:SF6">
    <property type="entry name" value="DIPEPTIDE TRANSPORT SYSTEM PERMEASE PROTEIN DPPB-RELATED"/>
    <property type="match status" value="1"/>
</dbReference>
<dbReference type="GO" id="GO:0055085">
    <property type="term" value="P:transmembrane transport"/>
    <property type="evidence" value="ECO:0007669"/>
    <property type="project" value="InterPro"/>
</dbReference>
<feature type="transmembrane region" description="Helical" evidence="7">
    <location>
        <begin position="12"/>
        <end position="29"/>
    </location>
</feature>
<organism evidence="8 9">
    <name type="scientific">Pannonibacter tanglangensis</name>
    <dbReference type="NCBI Taxonomy" id="2750084"/>
    <lineage>
        <taxon>Bacteria</taxon>
        <taxon>Pseudomonadati</taxon>
        <taxon>Pseudomonadota</taxon>
        <taxon>Alphaproteobacteria</taxon>
        <taxon>Hyphomicrobiales</taxon>
        <taxon>Stappiaceae</taxon>
        <taxon>Pannonibacter</taxon>
    </lineage>
</organism>
<keyword evidence="9" id="KW-1185">Reference proteome</keyword>
<comment type="subcellular location">
    <subcellularLocation>
        <location evidence="1 7">Cell membrane</location>
        <topology evidence="1 7">Multi-pass membrane protein</topology>
    </subcellularLocation>
</comment>
<dbReference type="Gene3D" id="1.10.3720.10">
    <property type="entry name" value="MetI-like"/>
    <property type="match status" value="1"/>
</dbReference>
<keyword evidence="2 7" id="KW-0813">Transport</keyword>